<reference evidence="2" key="1">
    <citation type="submission" date="2022-05" db="EMBL/GenBank/DDBJ databases">
        <authorList>
            <person name="Cao W."/>
            <person name="Jia N."/>
            <person name="Lam T.T.-Y."/>
            <person name="Ni X."/>
            <person name="Liu J."/>
        </authorList>
    </citation>
    <scope>NUCLEOTIDE SEQUENCE</scope>
    <source>
        <strain evidence="2">TIGMIC 1</strain>
    </source>
</reference>
<sequence>MNNQVQQSESKNETSSTKEENATKKTRGTNRNRPKPKGKGTGEVVLTRRINMVKFDSKTHVLSLTKRSYLSDGSTPVDLSGELDLSGLSEPERQRIISVAKLITNWCSGHDIEEHPVQKIDGKTVKLPSQIEKVKSVIGKTTTEQPASEGTAAQKVE</sequence>
<feature type="compositionally biased region" description="Basic residues" evidence="1">
    <location>
        <begin position="24"/>
        <end position="38"/>
    </location>
</feature>
<feature type="compositionally biased region" description="Basic and acidic residues" evidence="1">
    <location>
        <begin position="10"/>
        <end position="23"/>
    </location>
</feature>
<feature type="region of interest" description="Disordered" evidence="1">
    <location>
        <begin position="1"/>
        <end position="44"/>
    </location>
</feature>
<feature type="region of interest" description="Disordered" evidence="1">
    <location>
        <begin position="137"/>
        <end position="157"/>
    </location>
</feature>
<organism evidence="2">
    <name type="scientific">Zhangye Narna tick virus 1</name>
    <dbReference type="NCBI Taxonomy" id="2972236"/>
    <lineage>
        <taxon>Viruses</taxon>
        <taxon>Riboviria</taxon>
        <taxon>Orthornavirae</taxon>
        <taxon>Lenarviricota</taxon>
        <taxon>Amabiliviricetes</taxon>
        <taxon>Wolframvirales</taxon>
        <taxon>Narnaviridae</taxon>
    </lineage>
</organism>
<dbReference type="EMBL" id="ON746434">
    <property type="protein sequence ID" value="UYL95383.1"/>
    <property type="molecule type" value="Genomic_RNA"/>
</dbReference>
<evidence type="ECO:0000256" key="1">
    <source>
        <dbReference type="SAM" id="MobiDB-lite"/>
    </source>
</evidence>
<evidence type="ECO:0000313" key="2">
    <source>
        <dbReference type="EMBL" id="UYL95383.1"/>
    </source>
</evidence>
<protein>
    <submittedName>
        <fullName evidence="2">Uncharacterized protein</fullName>
    </submittedName>
</protein>
<accession>A0A9E7V1X3</accession>
<proteinExistence type="predicted"/>
<name>A0A9E7V1X3_9VIRU</name>
<feature type="compositionally biased region" description="Polar residues" evidence="1">
    <location>
        <begin position="139"/>
        <end position="148"/>
    </location>
</feature>